<sequence>MASLDKVYKQIEVFARECDAEKVVLFGSRARGDNLPKSDIDIAVAGCRDFGRFSYLIEEHLDTLLDVDVVNLDESLSQQLLDEIAKDGVILYEKI</sequence>
<dbReference type="CDD" id="cd05403">
    <property type="entry name" value="NT_KNTase_like"/>
    <property type="match status" value="1"/>
</dbReference>
<evidence type="ECO:0000313" key="2">
    <source>
        <dbReference type="EMBL" id="CUO18828.1"/>
    </source>
</evidence>
<keyword evidence="2" id="KW-0808">Transferase</keyword>
<dbReference type="InterPro" id="IPR041633">
    <property type="entry name" value="Polbeta"/>
</dbReference>
<organism evidence="2 4">
    <name type="scientific">Collinsella aerofaciens</name>
    <dbReference type="NCBI Taxonomy" id="74426"/>
    <lineage>
        <taxon>Bacteria</taxon>
        <taxon>Bacillati</taxon>
        <taxon>Actinomycetota</taxon>
        <taxon>Coriobacteriia</taxon>
        <taxon>Coriobacteriales</taxon>
        <taxon>Coriobacteriaceae</taxon>
        <taxon>Collinsella</taxon>
    </lineage>
</organism>
<dbReference type="PANTHER" id="PTHR43449">
    <property type="entry name" value="NUCLEOTIDYLTRANSFERASE"/>
    <property type="match status" value="1"/>
</dbReference>
<gene>
    <name evidence="2" type="ORF">ERS852381_01186</name>
    <name evidence="3" type="ORF">PMW86_07445</name>
</gene>
<dbReference type="EMBL" id="JAQLEC010000027">
    <property type="protein sequence ID" value="MDB1839420.1"/>
    <property type="molecule type" value="Genomic_DNA"/>
</dbReference>
<dbReference type="Proteomes" id="UP000095468">
    <property type="component" value="Unassembled WGS sequence"/>
</dbReference>
<name>A0A174D483_9ACTN</name>
<evidence type="ECO:0000259" key="1">
    <source>
        <dbReference type="Pfam" id="PF18765"/>
    </source>
</evidence>
<evidence type="ECO:0000313" key="3">
    <source>
        <dbReference type="EMBL" id="MDB1839420.1"/>
    </source>
</evidence>
<dbReference type="EMBL" id="CYYP01000009">
    <property type="protein sequence ID" value="CUO18828.1"/>
    <property type="molecule type" value="Genomic_DNA"/>
</dbReference>
<dbReference type="RefSeq" id="WP_055286556.1">
    <property type="nucleotide sequence ID" value="NZ_CAXSKK010000010.1"/>
</dbReference>
<dbReference type="GO" id="GO:0016740">
    <property type="term" value="F:transferase activity"/>
    <property type="evidence" value="ECO:0007669"/>
    <property type="project" value="UniProtKB-KW"/>
</dbReference>
<accession>A0A174D483</accession>
<evidence type="ECO:0000313" key="4">
    <source>
        <dbReference type="Proteomes" id="UP000095468"/>
    </source>
</evidence>
<dbReference type="SUPFAM" id="SSF81301">
    <property type="entry name" value="Nucleotidyltransferase"/>
    <property type="match status" value="1"/>
</dbReference>
<reference evidence="3" key="2">
    <citation type="submission" date="2023-01" db="EMBL/GenBank/DDBJ databases">
        <title>Human gut microbiome strain richness.</title>
        <authorList>
            <person name="Chen-Liaw A."/>
        </authorList>
    </citation>
    <scope>NUCLEOTIDE SEQUENCE</scope>
    <source>
        <strain evidence="3">D54st1_D6_D54t1_190329</strain>
    </source>
</reference>
<dbReference type="InterPro" id="IPR043519">
    <property type="entry name" value="NT_sf"/>
</dbReference>
<reference evidence="2 4" key="1">
    <citation type="submission" date="2015-09" db="EMBL/GenBank/DDBJ databases">
        <authorList>
            <consortium name="Pathogen Informatics"/>
        </authorList>
    </citation>
    <scope>NUCLEOTIDE SEQUENCE [LARGE SCALE GENOMIC DNA]</scope>
    <source>
        <strain evidence="2 4">2789STDY5608823</strain>
    </source>
</reference>
<protein>
    <submittedName>
        <fullName evidence="3">Nucleotidyltransferase domain-containing protein</fullName>
    </submittedName>
    <submittedName>
        <fullName evidence="2">Predicted nucleotidyltransferases</fullName>
    </submittedName>
</protein>
<dbReference type="AlphaFoldDB" id="A0A174D483"/>
<proteinExistence type="predicted"/>
<dbReference type="Gene3D" id="3.30.460.10">
    <property type="entry name" value="Beta Polymerase, domain 2"/>
    <property type="match status" value="1"/>
</dbReference>
<dbReference type="PANTHER" id="PTHR43449:SF1">
    <property type="entry name" value="POLYMERASE BETA NUCLEOTIDYLTRANSFERASE DOMAIN-CONTAINING PROTEIN"/>
    <property type="match status" value="1"/>
</dbReference>
<dbReference type="Proteomes" id="UP001212741">
    <property type="component" value="Unassembled WGS sequence"/>
</dbReference>
<feature type="domain" description="Polymerase beta nucleotidyltransferase" evidence="1">
    <location>
        <begin position="11"/>
        <end position="94"/>
    </location>
</feature>
<dbReference type="Pfam" id="PF18765">
    <property type="entry name" value="Polbeta"/>
    <property type="match status" value="1"/>
</dbReference>